<gene>
    <name evidence="2" type="ordered locus">Csal_1929</name>
</gene>
<protein>
    <submittedName>
        <fullName evidence="2">Uncharacterized protein</fullName>
    </submittedName>
</protein>
<evidence type="ECO:0000256" key="1">
    <source>
        <dbReference type="SAM" id="MobiDB-lite"/>
    </source>
</evidence>
<evidence type="ECO:0000313" key="2">
    <source>
        <dbReference type="EMBL" id="ABE59281.1"/>
    </source>
</evidence>
<dbReference type="HOGENOM" id="CLU_2567654_0_0_6"/>
<dbReference type="OrthoDB" id="6183767at2"/>
<reference evidence="2 3" key="1">
    <citation type="journal article" date="2011" name="Stand. Genomic Sci.">
        <title>Complete genome sequence of the halophilic and highly halotolerant Chromohalobacter salexigens type strain (1H11(T)).</title>
        <authorList>
            <person name="Copeland A."/>
            <person name="O'Connor K."/>
            <person name="Lucas S."/>
            <person name="Lapidus A."/>
            <person name="Berry K.W."/>
            <person name="Detter J.C."/>
            <person name="Del Rio T.G."/>
            <person name="Hammon N."/>
            <person name="Dalin E."/>
            <person name="Tice H."/>
            <person name="Pitluck S."/>
            <person name="Bruce D."/>
            <person name="Goodwin L."/>
            <person name="Han C."/>
            <person name="Tapia R."/>
            <person name="Saunders E."/>
            <person name="Schmutz J."/>
            <person name="Brettin T."/>
            <person name="Larimer F."/>
            <person name="Land M."/>
            <person name="Hauser L."/>
            <person name="Vargas C."/>
            <person name="Nieto J.J."/>
            <person name="Kyrpides N.C."/>
            <person name="Ivanova N."/>
            <person name="Goker M."/>
            <person name="Klenk H.P."/>
            <person name="Csonka L.N."/>
            <person name="Woyke T."/>
        </authorList>
    </citation>
    <scope>NUCLEOTIDE SEQUENCE [LARGE SCALE GENOMIC DNA]</scope>
    <source>
        <strain evidence="3">ATCC BAA-138 / DSM 3043 / CIP 106854 / NCIMB 13768 / 1H11</strain>
    </source>
</reference>
<accession>Q1QW77</accession>
<dbReference type="AlphaFoldDB" id="Q1QW77"/>
<dbReference type="Proteomes" id="UP000000239">
    <property type="component" value="Chromosome"/>
</dbReference>
<keyword evidence="3" id="KW-1185">Reference proteome</keyword>
<name>Q1QW77_CHRI1</name>
<sequence>MSMPHRRLYRCRACQVEVFIQATRRPLESRCPECDARDFESVAQAGSHPRATVDELLAKALDRERRNPADMPGEVEDVDVH</sequence>
<dbReference type="STRING" id="290398.Csal_1929"/>
<evidence type="ECO:0000313" key="3">
    <source>
        <dbReference type="Proteomes" id="UP000000239"/>
    </source>
</evidence>
<dbReference type="GeneID" id="95334647"/>
<proteinExistence type="predicted"/>
<dbReference type="RefSeq" id="WP_011507227.1">
    <property type="nucleotide sequence ID" value="NC_007963.1"/>
</dbReference>
<dbReference type="KEGG" id="csa:Csal_1929"/>
<dbReference type="EMBL" id="CP000285">
    <property type="protein sequence ID" value="ABE59281.1"/>
    <property type="molecule type" value="Genomic_DNA"/>
</dbReference>
<feature type="region of interest" description="Disordered" evidence="1">
    <location>
        <begin position="62"/>
        <end position="81"/>
    </location>
</feature>
<organism evidence="2 3">
    <name type="scientific">Chromohalobacter israelensis (strain ATCC BAA-138 / DSM 3043 / CIP 106854 / NCIMB 13768 / 1H11)</name>
    <name type="common">Chromohalobacter salexigens</name>
    <dbReference type="NCBI Taxonomy" id="290398"/>
    <lineage>
        <taxon>Bacteria</taxon>
        <taxon>Pseudomonadati</taxon>
        <taxon>Pseudomonadota</taxon>
        <taxon>Gammaproteobacteria</taxon>
        <taxon>Oceanospirillales</taxon>
        <taxon>Halomonadaceae</taxon>
        <taxon>Chromohalobacter</taxon>
    </lineage>
</organism>